<gene>
    <name evidence="14" type="ORF">EI16_02790</name>
</gene>
<evidence type="ECO:0000313" key="15">
    <source>
        <dbReference type="Proteomes" id="UP000027341"/>
    </source>
</evidence>
<comment type="similarity">
    <text evidence="3 12">Belongs to the ExbD/TolR family.</text>
</comment>
<dbReference type="AlphaFoldDB" id="A0A066ZSL7"/>
<evidence type="ECO:0000313" key="14">
    <source>
        <dbReference type="EMBL" id="KDN95249.1"/>
    </source>
</evidence>
<comment type="subunit">
    <text evidence="4">The accessory proteins ExbB and ExbD seem to form a complex with TonB.</text>
</comment>
<evidence type="ECO:0000256" key="9">
    <source>
        <dbReference type="ARBA" id="ARBA00022927"/>
    </source>
</evidence>
<keyword evidence="15" id="KW-1185">Reference proteome</keyword>
<keyword evidence="5 12" id="KW-0813">Transport</keyword>
<evidence type="ECO:0000256" key="10">
    <source>
        <dbReference type="ARBA" id="ARBA00022989"/>
    </source>
</evidence>
<evidence type="ECO:0000256" key="7">
    <source>
        <dbReference type="ARBA" id="ARBA00022519"/>
    </source>
</evidence>
<evidence type="ECO:0000256" key="12">
    <source>
        <dbReference type="RuleBase" id="RU003879"/>
    </source>
</evidence>
<dbReference type="PANTHER" id="PTHR30558">
    <property type="entry name" value="EXBD MEMBRANE COMPONENT OF PMF-DRIVEN MACROMOLECULE IMPORT SYSTEM"/>
    <property type="match status" value="1"/>
</dbReference>
<name>A0A066ZSL7_HYDMR</name>
<keyword evidence="8 12" id="KW-0812">Transmembrane</keyword>
<dbReference type="EMBL" id="JMIU01000001">
    <property type="protein sequence ID" value="KDN95249.1"/>
    <property type="molecule type" value="Genomic_DNA"/>
</dbReference>
<dbReference type="GO" id="GO:0015031">
    <property type="term" value="P:protein transport"/>
    <property type="evidence" value="ECO:0007669"/>
    <property type="project" value="UniProtKB-KW"/>
</dbReference>
<dbReference type="InterPro" id="IPR003400">
    <property type="entry name" value="ExbD"/>
</dbReference>
<evidence type="ECO:0000256" key="1">
    <source>
        <dbReference type="ARBA" id="ARBA00003540"/>
    </source>
</evidence>
<comment type="function">
    <text evidence="1">Involved in the TonB-dependent energy-dependent transport of various receptor-bound substrates.</text>
</comment>
<keyword evidence="6" id="KW-1003">Cell membrane</keyword>
<keyword evidence="7" id="KW-0997">Cell inner membrane</keyword>
<evidence type="ECO:0000256" key="13">
    <source>
        <dbReference type="SAM" id="Phobius"/>
    </source>
</evidence>
<keyword evidence="11 13" id="KW-0472">Membrane</keyword>
<proteinExistence type="inferred from homology"/>
<evidence type="ECO:0000256" key="2">
    <source>
        <dbReference type="ARBA" id="ARBA00004249"/>
    </source>
</evidence>
<evidence type="ECO:0000256" key="6">
    <source>
        <dbReference type="ARBA" id="ARBA00022475"/>
    </source>
</evidence>
<dbReference type="GO" id="GO:0022857">
    <property type="term" value="F:transmembrane transporter activity"/>
    <property type="evidence" value="ECO:0007669"/>
    <property type="project" value="InterPro"/>
</dbReference>
<comment type="caution">
    <text evidence="14">The sequence shown here is derived from an EMBL/GenBank/DDBJ whole genome shotgun (WGS) entry which is preliminary data.</text>
</comment>
<dbReference type="RefSeq" id="WP_029909180.1">
    <property type="nucleotide sequence ID" value="NZ_AP020335.1"/>
</dbReference>
<keyword evidence="10 13" id="KW-1133">Transmembrane helix</keyword>
<organism evidence="14 15">
    <name type="scientific">Hydrogenovibrio marinus</name>
    <dbReference type="NCBI Taxonomy" id="28885"/>
    <lineage>
        <taxon>Bacteria</taxon>
        <taxon>Pseudomonadati</taxon>
        <taxon>Pseudomonadota</taxon>
        <taxon>Gammaproteobacteria</taxon>
        <taxon>Thiotrichales</taxon>
        <taxon>Piscirickettsiaceae</taxon>
        <taxon>Hydrogenovibrio</taxon>
    </lineage>
</organism>
<dbReference type="Pfam" id="PF02472">
    <property type="entry name" value="ExbD"/>
    <property type="match status" value="1"/>
</dbReference>
<dbReference type="PANTHER" id="PTHR30558:SF12">
    <property type="entry name" value="BIOPOLYMER TRANSPORT PROTEIN EXBD"/>
    <property type="match status" value="1"/>
</dbReference>
<evidence type="ECO:0000256" key="3">
    <source>
        <dbReference type="ARBA" id="ARBA00005811"/>
    </source>
</evidence>
<dbReference type="Proteomes" id="UP000027341">
    <property type="component" value="Unassembled WGS sequence"/>
</dbReference>
<evidence type="ECO:0000256" key="11">
    <source>
        <dbReference type="ARBA" id="ARBA00023136"/>
    </source>
</evidence>
<feature type="transmembrane region" description="Helical" evidence="13">
    <location>
        <begin position="12"/>
        <end position="31"/>
    </location>
</feature>
<comment type="subcellular location">
    <subcellularLocation>
        <location evidence="2">Cell inner membrane</location>
        <topology evidence="2">Single-pass type II membrane protein</topology>
    </subcellularLocation>
    <subcellularLocation>
        <location evidence="12">Cell membrane</location>
        <topology evidence="12">Single-pass type II membrane protein</topology>
    </subcellularLocation>
</comment>
<sequence length="128" mass="14224">MKKFDSINVIPLIDVMLVLLAIVLTTASFIVHDALKLDLPDTQSTSSYQPTDNPTKHLAINDKGILFLEDKPISFGDFKAEAAKINQKSDIVIKVDRQATFGKVVELVDILKSNHLNRLTFLTDKATD</sequence>
<keyword evidence="9 12" id="KW-0653">Protein transport</keyword>
<evidence type="ECO:0000256" key="5">
    <source>
        <dbReference type="ARBA" id="ARBA00022448"/>
    </source>
</evidence>
<dbReference type="Gene3D" id="3.30.420.270">
    <property type="match status" value="1"/>
</dbReference>
<evidence type="ECO:0000256" key="4">
    <source>
        <dbReference type="ARBA" id="ARBA00011471"/>
    </source>
</evidence>
<dbReference type="GO" id="GO:0005886">
    <property type="term" value="C:plasma membrane"/>
    <property type="evidence" value="ECO:0007669"/>
    <property type="project" value="UniProtKB-SubCell"/>
</dbReference>
<dbReference type="STRING" id="28885.EI16_02790"/>
<accession>A0A066ZSL7</accession>
<evidence type="ECO:0000256" key="8">
    <source>
        <dbReference type="ARBA" id="ARBA00022692"/>
    </source>
</evidence>
<reference evidence="14 15" key="1">
    <citation type="submission" date="2014-04" db="EMBL/GenBank/DDBJ databases">
        <title>Draft genome sequence of Hydrogenovibrio marinus MH-110, a model organism for aerobic H2 metabolism.</title>
        <authorList>
            <person name="Cha H.J."/>
            <person name="Jo B.H."/>
            <person name="Hwang B.H."/>
        </authorList>
    </citation>
    <scope>NUCLEOTIDE SEQUENCE [LARGE SCALE GENOMIC DNA]</scope>
    <source>
        <strain evidence="14 15">MH-110</strain>
    </source>
</reference>
<protein>
    <submittedName>
        <fullName evidence="14">Biopolymer transporter ExbD</fullName>
    </submittedName>
</protein>